<accession>A0A844B2D6</accession>
<organism evidence="1 2">
    <name type="scientific">Caenimonas koreensis DSM 17982</name>
    <dbReference type="NCBI Taxonomy" id="1121255"/>
    <lineage>
        <taxon>Bacteria</taxon>
        <taxon>Pseudomonadati</taxon>
        <taxon>Pseudomonadota</taxon>
        <taxon>Betaproteobacteria</taxon>
        <taxon>Burkholderiales</taxon>
        <taxon>Comamonadaceae</taxon>
        <taxon>Caenimonas</taxon>
    </lineage>
</organism>
<name>A0A844B2D6_9BURK</name>
<comment type="caution">
    <text evidence="1">The sequence shown here is derived from an EMBL/GenBank/DDBJ whole genome shotgun (WGS) entry which is preliminary data.</text>
</comment>
<dbReference type="Proteomes" id="UP000487350">
    <property type="component" value="Unassembled WGS sequence"/>
</dbReference>
<protein>
    <submittedName>
        <fullName evidence="1">Uncharacterized protein</fullName>
    </submittedName>
</protein>
<reference evidence="1 2" key="1">
    <citation type="submission" date="2019-11" db="EMBL/GenBank/DDBJ databases">
        <title>Caenimonas koreensis gen. nov., sp. nov., isolated from activated sludge.</title>
        <authorList>
            <person name="Seung H.R."/>
        </authorList>
    </citation>
    <scope>NUCLEOTIDE SEQUENCE [LARGE SCALE GENOMIC DNA]</scope>
    <source>
        <strain evidence="1 2">EMB320</strain>
    </source>
</reference>
<evidence type="ECO:0000313" key="1">
    <source>
        <dbReference type="EMBL" id="MRD45859.1"/>
    </source>
</evidence>
<gene>
    <name evidence="1" type="ORF">GHT07_01100</name>
</gene>
<evidence type="ECO:0000313" key="2">
    <source>
        <dbReference type="Proteomes" id="UP000487350"/>
    </source>
</evidence>
<dbReference type="OrthoDB" id="5713681at2"/>
<keyword evidence="2" id="KW-1185">Reference proteome</keyword>
<dbReference type="EMBL" id="WJBU01000001">
    <property type="protein sequence ID" value="MRD45859.1"/>
    <property type="molecule type" value="Genomic_DNA"/>
</dbReference>
<dbReference type="RefSeq" id="WP_153583204.1">
    <property type="nucleotide sequence ID" value="NZ_WJBU01000001.1"/>
</dbReference>
<sequence length="304" mass="33143">MNRTPGQTDDTRAAVAHLIRHCADIPWSAFEQGLQSALAHAARTGNVQVTRGIARAVVSSQAEMLTDERKLAIVSAHSLAQRSRLQLAGGRANASATPSTYRSAYNRKRPNERSLRAPQVKKFVPALGAFVEEEFEEDDETDEFDMTGRPAQPLRLPLLQTLFADPPGPGNLSMSLLQTYACICGLFKEVAWAQLNEDTIKRFIASEHLTALGQMTWAQVAMQNGHPVAVGYAMVGILELPINGALKSRLIGAFGVSPGDLIQALQTSRWTGTVLIDKLVRTIEERMPARPSEAGQQHAQQIPT</sequence>
<dbReference type="AlphaFoldDB" id="A0A844B2D6"/>
<proteinExistence type="predicted"/>